<organism evidence="4 5">
    <name type="scientific">Candidatus Sungbacteria bacterium RIFCSPHIGHO2_01_FULL_47_32</name>
    <dbReference type="NCBI Taxonomy" id="1802264"/>
    <lineage>
        <taxon>Bacteria</taxon>
        <taxon>Candidatus Sungiibacteriota</taxon>
    </lineage>
</organism>
<gene>
    <name evidence="4" type="ORF">A2633_05670</name>
</gene>
<keyword evidence="2" id="KW-0547">Nucleotide-binding</keyword>
<dbReference type="InterPro" id="IPR002624">
    <property type="entry name" value="DCK/DGK"/>
</dbReference>
<comment type="caution">
    <text evidence="4">The sequence shown here is derived from an EMBL/GenBank/DDBJ whole genome shotgun (WGS) entry which is preliminary data.</text>
</comment>
<dbReference type="PIRSF" id="PIRSF000705">
    <property type="entry name" value="DNK"/>
    <property type="match status" value="1"/>
</dbReference>
<evidence type="ECO:0000313" key="5">
    <source>
        <dbReference type="Proteomes" id="UP000177152"/>
    </source>
</evidence>
<feature type="active site" description="Proton acceptor" evidence="1">
    <location>
        <position position="87"/>
    </location>
</feature>
<dbReference type="AlphaFoldDB" id="A0A1G2K714"/>
<accession>A0A1G2K714</accession>
<sequence length="212" mass="24313">MEGKSKTYYISIAGVMGSGKTTAANLLAQELGFYLFEENVAENAFLPLFYKDAKRWALPTQLFYLYEKAKQLNRVKDLLSRVSVVQDTPIYQDHFTYAKASKVLGYTSEDEYSLYAGFYNTLKEDLPVPDLIVGLEASLPVVESRIKKRSRDFEKEVDMSYVSLLSELQKEWIREHTNLNIITVNTDTLDLVSNESHKNNFLKTVKNGLRIQ</sequence>
<dbReference type="Proteomes" id="UP000177152">
    <property type="component" value="Unassembled WGS sequence"/>
</dbReference>
<dbReference type="InterPro" id="IPR031314">
    <property type="entry name" value="DNK_dom"/>
</dbReference>
<feature type="domain" description="Deoxynucleoside kinase" evidence="3">
    <location>
        <begin position="10"/>
        <end position="207"/>
    </location>
</feature>
<dbReference type="GO" id="GO:0019136">
    <property type="term" value="F:deoxynucleoside kinase activity"/>
    <property type="evidence" value="ECO:0007669"/>
    <property type="project" value="InterPro"/>
</dbReference>
<evidence type="ECO:0000259" key="3">
    <source>
        <dbReference type="Pfam" id="PF01712"/>
    </source>
</evidence>
<evidence type="ECO:0000313" key="4">
    <source>
        <dbReference type="EMBL" id="OGZ94270.1"/>
    </source>
</evidence>
<dbReference type="Pfam" id="PF01712">
    <property type="entry name" value="dNK"/>
    <property type="match status" value="1"/>
</dbReference>
<dbReference type="GO" id="GO:0005737">
    <property type="term" value="C:cytoplasm"/>
    <property type="evidence" value="ECO:0007669"/>
    <property type="project" value="TreeGrafter"/>
</dbReference>
<reference evidence="4 5" key="1">
    <citation type="journal article" date="2016" name="Nat. Commun.">
        <title>Thousands of microbial genomes shed light on interconnected biogeochemical processes in an aquifer system.</title>
        <authorList>
            <person name="Anantharaman K."/>
            <person name="Brown C.T."/>
            <person name="Hug L.A."/>
            <person name="Sharon I."/>
            <person name="Castelle C.J."/>
            <person name="Probst A.J."/>
            <person name="Thomas B.C."/>
            <person name="Singh A."/>
            <person name="Wilkins M.J."/>
            <person name="Karaoz U."/>
            <person name="Brodie E.L."/>
            <person name="Williams K.H."/>
            <person name="Hubbard S.S."/>
            <person name="Banfield J.F."/>
        </authorList>
    </citation>
    <scope>NUCLEOTIDE SEQUENCE [LARGE SCALE GENOMIC DNA]</scope>
</reference>
<protein>
    <recommendedName>
        <fullName evidence="3">Deoxynucleoside kinase domain-containing protein</fullName>
    </recommendedName>
</protein>
<dbReference type="PANTHER" id="PTHR10513">
    <property type="entry name" value="DEOXYNUCLEOSIDE KINASE"/>
    <property type="match status" value="1"/>
</dbReference>
<feature type="binding site" evidence="2">
    <location>
        <begin position="14"/>
        <end position="22"/>
    </location>
    <ligand>
        <name>ATP</name>
        <dbReference type="ChEBI" id="CHEBI:30616"/>
    </ligand>
</feature>
<feature type="binding site" evidence="2">
    <location>
        <begin position="145"/>
        <end position="149"/>
    </location>
    <ligand>
        <name>ATP</name>
        <dbReference type="ChEBI" id="CHEBI:30616"/>
    </ligand>
</feature>
<dbReference type="InterPro" id="IPR027417">
    <property type="entry name" value="P-loop_NTPase"/>
</dbReference>
<dbReference type="EMBL" id="MHQC01000039">
    <property type="protein sequence ID" value="OGZ94270.1"/>
    <property type="molecule type" value="Genomic_DNA"/>
</dbReference>
<name>A0A1G2K714_9BACT</name>
<dbReference type="Gene3D" id="3.40.50.300">
    <property type="entry name" value="P-loop containing nucleotide triphosphate hydrolases"/>
    <property type="match status" value="1"/>
</dbReference>
<dbReference type="GO" id="GO:0005524">
    <property type="term" value="F:ATP binding"/>
    <property type="evidence" value="ECO:0007669"/>
    <property type="project" value="UniProtKB-KW"/>
</dbReference>
<evidence type="ECO:0000256" key="1">
    <source>
        <dbReference type="PIRSR" id="PIRSR000705-1"/>
    </source>
</evidence>
<dbReference type="SUPFAM" id="SSF52540">
    <property type="entry name" value="P-loop containing nucleoside triphosphate hydrolases"/>
    <property type="match status" value="1"/>
</dbReference>
<proteinExistence type="predicted"/>
<dbReference type="InterPro" id="IPR050566">
    <property type="entry name" value="Deoxyribonucleoside_kinase"/>
</dbReference>
<dbReference type="PANTHER" id="PTHR10513:SF35">
    <property type="entry name" value="DEOXYADENOSINE KINASE"/>
    <property type="match status" value="1"/>
</dbReference>
<keyword evidence="2" id="KW-0067">ATP-binding</keyword>
<evidence type="ECO:0000256" key="2">
    <source>
        <dbReference type="PIRSR" id="PIRSR000705-3"/>
    </source>
</evidence>